<evidence type="ECO:0000313" key="8">
    <source>
        <dbReference type="EMBL" id="ALG10437.1"/>
    </source>
</evidence>
<keyword evidence="5" id="KW-0560">Oxidoreductase</keyword>
<organism evidence="8 9">
    <name type="scientific">Kibdelosporangium phytohabitans</name>
    <dbReference type="NCBI Taxonomy" id="860235"/>
    <lineage>
        <taxon>Bacteria</taxon>
        <taxon>Bacillati</taxon>
        <taxon>Actinomycetota</taxon>
        <taxon>Actinomycetes</taxon>
        <taxon>Pseudonocardiales</taxon>
        <taxon>Pseudonocardiaceae</taxon>
        <taxon>Kibdelosporangium</taxon>
    </lineage>
</organism>
<gene>
    <name evidence="8" type="ORF">AOZ06_29255</name>
</gene>
<dbReference type="InterPro" id="IPR046373">
    <property type="entry name" value="Acyl-CoA_Oxase/DH_mid-dom_sf"/>
</dbReference>
<dbReference type="CDD" id="cd00567">
    <property type="entry name" value="ACAD"/>
    <property type="match status" value="1"/>
</dbReference>
<comment type="cofactor">
    <cofactor evidence="1 5">
        <name>FAD</name>
        <dbReference type="ChEBI" id="CHEBI:57692"/>
    </cofactor>
</comment>
<evidence type="ECO:0000256" key="1">
    <source>
        <dbReference type="ARBA" id="ARBA00001974"/>
    </source>
</evidence>
<dbReference type="SUPFAM" id="SSF56645">
    <property type="entry name" value="Acyl-CoA dehydrogenase NM domain-like"/>
    <property type="match status" value="1"/>
</dbReference>
<sequence>MTELPGARLDDRLRRLDRRCREVAQELRPVGMALDADPDSVTEFLHLPAFQLLQQAFTPKEYWSGGDLLGVEVSGSALDWAVILEAISYGDPGAILANYGPGLSRDLIIALGDQDQRDLFFGRLAERPTWTFFGLTEPFKGSAALELESSLTADGDSWLLNGDKRYVGNGARAQMGVVFARRAPGPWGIEAVLIDTSDPGFSGALLPMMGLRGARISRLHFDDVVVPPDRVLGRHRPPSRRGLYGALQALHRFRPGLGAMTLGVVQAVCDYVRAELPSLPPEGRYRLDAILDRTAVTRRMVHDVSAEIDAGIVNTHRIGAVKMRAAQLGEDATLLAAELLGPGSLIEHPWLEKAYRDVRGFEFMEGTSNLHRLSVFQGLLRNDYFAA</sequence>
<evidence type="ECO:0000256" key="2">
    <source>
        <dbReference type="ARBA" id="ARBA00009347"/>
    </source>
</evidence>
<keyword evidence="4 5" id="KW-0274">FAD</keyword>
<dbReference type="InterPro" id="IPR037069">
    <property type="entry name" value="AcylCoA_DH/ox_N_sf"/>
</dbReference>
<dbReference type="Gene3D" id="1.10.540.10">
    <property type="entry name" value="Acyl-CoA dehydrogenase/oxidase, N-terminal domain"/>
    <property type="match status" value="1"/>
</dbReference>
<dbReference type="RefSeq" id="WP_054292340.1">
    <property type="nucleotide sequence ID" value="NZ_CP012752.1"/>
</dbReference>
<dbReference type="GO" id="GO:0050660">
    <property type="term" value="F:flavin adenine dinucleotide binding"/>
    <property type="evidence" value="ECO:0007669"/>
    <property type="project" value="InterPro"/>
</dbReference>
<dbReference type="STRING" id="860235.AOZ06_29255"/>
<dbReference type="Pfam" id="PF00441">
    <property type="entry name" value="Acyl-CoA_dh_1"/>
    <property type="match status" value="1"/>
</dbReference>
<keyword evidence="3 5" id="KW-0285">Flavoprotein</keyword>
<dbReference type="PANTHER" id="PTHR43884:SF12">
    <property type="entry name" value="ISOVALERYL-COA DEHYDROGENASE, MITOCHONDRIAL-RELATED"/>
    <property type="match status" value="1"/>
</dbReference>
<dbReference type="AlphaFoldDB" id="A0A0N9I3F8"/>
<dbReference type="InterPro" id="IPR009100">
    <property type="entry name" value="AcylCoA_DH/oxidase_NM_dom_sf"/>
</dbReference>
<comment type="similarity">
    <text evidence="2 5">Belongs to the acyl-CoA dehydrogenase family.</text>
</comment>
<dbReference type="Gene3D" id="1.20.140.10">
    <property type="entry name" value="Butyryl-CoA Dehydrogenase, subunit A, domain 3"/>
    <property type="match status" value="1"/>
</dbReference>
<dbReference type="InterPro" id="IPR006091">
    <property type="entry name" value="Acyl-CoA_Oxase/DH_mid-dom"/>
</dbReference>
<reference evidence="8" key="1">
    <citation type="submission" date="2015-07" db="EMBL/GenBank/DDBJ databases">
        <title>Genome sequencing of Kibdelosporangium phytohabitans.</title>
        <authorList>
            <person name="Qin S."/>
            <person name="Xing K."/>
        </authorList>
    </citation>
    <scope>NUCLEOTIDE SEQUENCE [LARGE SCALE GENOMIC DNA]</scope>
    <source>
        <strain evidence="8">KLBMP1111</strain>
    </source>
</reference>
<proteinExistence type="inferred from homology"/>
<dbReference type="GO" id="GO:0003995">
    <property type="term" value="F:acyl-CoA dehydrogenase activity"/>
    <property type="evidence" value="ECO:0007669"/>
    <property type="project" value="TreeGrafter"/>
</dbReference>
<evidence type="ECO:0000256" key="4">
    <source>
        <dbReference type="ARBA" id="ARBA00022827"/>
    </source>
</evidence>
<protein>
    <submittedName>
        <fullName evidence="8">Acyl-CoA dehydrogenase</fullName>
    </submittedName>
</protein>
<dbReference type="Gene3D" id="2.40.110.10">
    <property type="entry name" value="Butyryl-CoA Dehydrogenase, subunit A, domain 2"/>
    <property type="match status" value="1"/>
</dbReference>
<feature type="domain" description="Acyl-CoA oxidase/dehydrogenase middle" evidence="7">
    <location>
        <begin position="133"/>
        <end position="224"/>
    </location>
</feature>
<evidence type="ECO:0000256" key="3">
    <source>
        <dbReference type="ARBA" id="ARBA00022630"/>
    </source>
</evidence>
<dbReference type="Pfam" id="PF02770">
    <property type="entry name" value="Acyl-CoA_dh_M"/>
    <property type="match status" value="1"/>
</dbReference>
<dbReference type="Proteomes" id="UP000063699">
    <property type="component" value="Chromosome"/>
</dbReference>
<dbReference type="PANTHER" id="PTHR43884">
    <property type="entry name" value="ACYL-COA DEHYDROGENASE"/>
    <property type="match status" value="1"/>
</dbReference>
<name>A0A0N9I3F8_9PSEU</name>
<keyword evidence="9" id="KW-1185">Reference proteome</keyword>
<dbReference type="EMBL" id="CP012752">
    <property type="protein sequence ID" value="ALG10437.1"/>
    <property type="molecule type" value="Genomic_DNA"/>
</dbReference>
<dbReference type="SUPFAM" id="SSF47203">
    <property type="entry name" value="Acyl-CoA dehydrogenase C-terminal domain-like"/>
    <property type="match status" value="1"/>
</dbReference>
<evidence type="ECO:0000259" key="6">
    <source>
        <dbReference type="Pfam" id="PF00441"/>
    </source>
</evidence>
<feature type="domain" description="Acyl-CoA dehydrogenase/oxidase C-terminal" evidence="6">
    <location>
        <begin position="241"/>
        <end position="379"/>
    </location>
</feature>
<dbReference type="KEGG" id="kphy:AOZ06_29255"/>
<accession>A0A0N9I3F8</accession>
<dbReference type="InterPro" id="IPR036250">
    <property type="entry name" value="AcylCo_DH-like_C"/>
</dbReference>
<evidence type="ECO:0000256" key="5">
    <source>
        <dbReference type="RuleBase" id="RU362125"/>
    </source>
</evidence>
<evidence type="ECO:0000313" key="9">
    <source>
        <dbReference type="Proteomes" id="UP000063699"/>
    </source>
</evidence>
<dbReference type="OrthoDB" id="3458133at2"/>
<evidence type="ECO:0000259" key="7">
    <source>
        <dbReference type="Pfam" id="PF02770"/>
    </source>
</evidence>
<dbReference type="InterPro" id="IPR009075">
    <property type="entry name" value="AcylCo_DH/oxidase_C"/>
</dbReference>